<reference evidence="1 9" key="3">
    <citation type="submission" date="2017-10" db="EMBL/GenBank/DDBJ databases">
        <title>Genome and in vitro analysis of Escherichia coli resistant to antibiotic.</title>
        <authorList>
            <person name="Pereira U.P."/>
            <person name="Facimoto C.T."/>
            <person name="Campos P.A."/>
            <person name="Araujo B.F."/>
            <person name="Royer S."/>
            <person name="Goncalves I.R."/>
            <person name="Ferreira M.L."/>
            <person name="Gontijo P."/>
            <person name="Ribas R.M."/>
        </authorList>
    </citation>
    <scope>NUCLEOTIDE SEQUENCE [LARGE SCALE GENOMIC DNA]</scope>
    <source>
        <strain evidence="1 9">UFU_EC98</strain>
    </source>
</reference>
<dbReference type="Proteomes" id="UP000256244">
    <property type="component" value="Chromosome"/>
</dbReference>
<protein>
    <submittedName>
        <fullName evidence="5">Uncharacterized protein</fullName>
    </submittedName>
</protein>
<proteinExistence type="predicted"/>
<evidence type="ECO:0000313" key="7">
    <source>
        <dbReference type="Proteomes" id="UP000197270"/>
    </source>
</evidence>
<reference evidence="4 7" key="2">
    <citation type="submission" date="2017-05" db="EMBL/GenBank/DDBJ databases">
        <title>Sequencing of Escherichia coli that cause persistent and transient Mastitis.</title>
        <authorList>
            <person name="Thacker T.C."/>
            <person name="Lippolis J.D."/>
            <person name="Brunelle B.W."/>
            <person name="Casey T.A."/>
            <person name="Reinhardt T.A."/>
            <person name="Sacco R.E."/>
            <person name="Holman D.B."/>
        </authorList>
    </citation>
    <scope>NUCLEOTIDE SEQUENCE [LARGE SCALE GENOMIC DNA]</scope>
    <source>
        <strain evidence="4 7">ECA-B</strain>
    </source>
</reference>
<dbReference type="EMBL" id="CP024092">
    <property type="protein sequence ID" value="ATP23151.1"/>
    <property type="molecule type" value="Genomic_DNA"/>
</dbReference>
<name>A0A0E1L7W3_ECOLX</name>
<evidence type="ECO:0000313" key="8">
    <source>
        <dbReference type="Proteomes" id="UP000218543"/>
    </source>
</evidence>
<sequence length="89" mass="11127">MLRYRRMVQLFFPLSPNVDIYNLWRKTRIKLIKGRYFNMLQIMLFLIHTRYKYQKHKPDKYLINIQQSLNYSIYSSTTKRQKIITKSYK</sequence>
<gene>
    <name evidence="5" type="ORF">BTQ06_05850</name>
    <name evidence="4" type="ORF">CCS08_21740</name>
    <name evidence="1" type="ORF">CQ842_05805</name>
    <name evidence="2" type="ORF">CR538_19600</name>
    <name evidence="6" type="ORF">DIV22_00035</name>
    <name evidence="3" type="ORF">DS732_06810</name>
</gene>
<evidence type="ECO:0000313" key="11">
    <source>
        <dbReference type="Proteomes" id="UP000248865"/>
    </source>
</evidence>
<dbReference type="EMBL" id="CP024141">
    <property type="protein sequence ID" value="AUK02432.1"/>
    <property type="molecule type" value="Genomic_DNA"/>
</dbReference>
<dbReference type="EMBL" id="QFSS01000006">
    <property type="protein sequence ID" value="PZZ75256.1"/>
    <property type="molecule type" value="Genomic_DNA"/>
</dbReference>
<evidence type="ECO:0000313" key="9">
    <source>
        <dbReference type="Proteomes" id="UP000225264"/>
    </source>
</evidence>
<dbReference type="EMBL" id="MRVZ01000016">
    <property type="protein sequence ID" value="PAU25208.1"/>
    <property type="molecule type" value="Genomic_DNA"/>
</dbReference>
<reference evidence="2 10" key="4">
    <citation type="submission" date="2017-10" db="EMBL/GenBank/DDBJ databases">
        <title>mcr-1 positive E.coli isolates in China.</title>
        <authorList>
            <person name="Li B."/>
            <person name="Wang X."/>
        </authorList>
    </citation>
    <scope>NUCLEOTIDE SEQUENCE [LARGE SCALE GENOMIC DNA]</scope>
    <source>
        <strain evidence="2 10">14EC029</strain>
    </source>
</reference>
<evidence type="ECO:0000313" key="10">
    <source>
        <dbReference type="Proteomes" id="UP000234238"/>
    </source>
</evidence>
<evidence type="ECO:0000313" key="3">
    <source>
        <dbReference type="EMBL" id="AXO06089.1"/>
    </source>
</evidence>
<reference evidence="5 8" key="1">
    <citation type="submission" date="2016-12" db="EMBL/GenBank/DDBJ databases">
        <title>Real-Time Genomic Investigation Underlying the Public Health Response to a Shiga Toxin-Producing Escherichia Coli O26:H11 Outbreak in a Nursery.</title>
        <authorList>
            <person name="Ferdous M."/>
            <person name="Moran-Gilad J."/>
            <person name="Rossen J.W."/>
            <person name="Gdalevich M."/>
        </authorList>
    </citation>
    <scope>NUCLEOTIDE SEQUENCE [LARGE SCALE GENOMIC DNA]</scope>
    <source>
        <strain evidence="5 8">STEC 514-2</strain>
    </source>
</reference>
<dbReference type="Proteomes" id="UP000218543">
    <property type="component" value="Unassembled WGS sequence"/>
</dbReference>
<accession>A0A0E1L7W3</accession>
<reference evidence="3 12" key="6">
    <citation type="submission" date="2018-08" db="EMBL/GenBank/DDBJ databases">
        <title>Complete genome sequencing and genomic characterization of five Escherichia coli strains co-producing MCR-1 and ESBLs from different origins in China.</title>
        <authorList>
            <person name="Bai L."/>
        </authorList>
    </citation>
    <scope>NUCLEOTIDE SEQUENCE [LARGE SCALE GENOMIC DNA]</scope>
    <source>
        <strain evidence="3">Cq9</strain>
        <strain evidence="12">cq9</strain>
    </source>
</reference>
<dbReference type="Proteomes" id="UP000248865">
    <property type="component" value="Unassembled WGS sequence"/>
</dbReference>
<evidence type="ECO:0000313" key="4">
    <source>
        <dbReference type="EMBL" id="OWW52850.1"/>
    </source>
</evidence>
<evidence type="ECO:0000313" key="12">
    <source>
        <dbReference type="Proteomes" id="UP000256244"/>
    </source>
</evidence>
<evidence type="ECO:0000313" key="6">
    <source>
        <dbReference type="EMBL" id="PZZ75256.1"/>
    </source>
</evidence>
<reference evidence="6 11" key="5">
    <citation type="submission" date="2018-05" db="EMBL/GenBank/DDBJ databases">
        <title>Genomic sequencing of EHEC O26 New European Clone.</title>
        <authorList>
            <person name="Karnisova L."/>
            <person name="Nunvar J."/>
            <person name="Marejkova M."/>
            <person name="Mellmann A."/>
            <person name="Drevinek P."/>
            <person name="Blahova K."/>
            <person name="Bielaszewska M."/>
        </authorList>
    </citation>
    <scope>NUCLEOTIDE SEQUENCE [LARGE SCALE GENOMIC DNA]</scope>
    <source>
        <strain evidence="6 11">14-391</strain>
    </source>
</reference>
<dbReference type="Proteomes" id="UP000234238">
    <property type="component" value="Chromosome"/>
</dbReference>
<evidence type="ECO:0000313" key="2">
    <source>
        <dbReference type="EMBL" id="AUK02432.1"/>
    </source>
</evidence>
<dbReference type="Proteomes" id="UP000197270">
    <property type="component" value="Unassembled WGS sequence"/>
</dbReference>
<dbReference type="EMBL" id="NHTF01000065">
    <property type="protein sequence ID" value="OWW52850.1"/>
    <property type="molecule type" value="Genomic_DNA"/>
</dbReference>
<evidence type="ECO:0000313" key="5">
    <source>
        <dbReference type="EMBL" id="PAU25208.1"/>
    </source>
</evidence>
<organism evidence="5 8">
    <name type="scientific">Escherichia coli</name>
    <dbReference type="NCBI Taxonomy" id="562"/>
    <lineage>
        <taxon>Bacteria</taxon>
        <taxon>Pseudomonadati</taxon>
        <taxon>Pseudomonadota</taxon>
        <taxon>Gammaproteobacteria</taxon>
        <taxon>Enterobacterales</taxon>
        <taxon>Enterobacteriaceae</taxon>
        <taxon>Escherichia</taxon>
    </lineage>
</organism>
<dbReference type="EMBL" id="CP031546">
    <property type="protein sequence ID" value="AXO06089.1"/>
    <property type="molecule type" value="Genomic_DNA"/>
</dbReference>
<dbReference type="AlphaFoldDB" id="A0A0E1L7W3"/>
<evidence type="ECO:0000313" key="1">
    <source>
        <dbReference type="EMBL" id="ATP23151.1"/>
    </source>
</evidence>